<dbReference type="Gene3D" id="3.40.50.720">
    <property type="entry name" value="NAD(P)-binding Rossmann-like Domain"/>
    <property type="match status" value="1"/>
</dbReference>
<evidence type="ECO:0000256" key="1">
    <source>
        <dbReference type="ARBA" id="ARBA00004871"/>
    </source>
</evidence>
<evidence type="ECO:0000256" key="3">
    <source>
        <dbReference type="ARBA" id="ARBA00023141"/>
    </source>
</evidence>
<dbReference type="Pfam" id="PF00899">
    <property type="entry name" value="ThiF"/>
    <property type="match status" value="1"/>
</dbReference>
<evidence type="ECO:0000313" key="6">
    <source>
        <dbReference type="EMBL" id="OAE98941.1"/>
    </source>
</evidence>
<dbReference type="GO" id="GO:0005829">
    <property type="term" value="C:cytosol"/>
    <property type="evidence" value="ECO:0007669"/>
    <property type="project" value="TreeGrafter"/>
</dbReference>
<dbReference type="PANTHER" id="PTHR21089">
    <property type="entry name" value="SHIKIMATE DEHYDROGENASE"/>
    <property type="match status" value="1"/>
</dbReference>
<dbReference type="PANTHER" id="PTHR21089:SF1">
    <property type="entry name" value="BIFUNCTIONAL 3-DEHYDROQUINATE DEHYDRATASE_SHIKIMATE DEHYDROGENASE, CHLOROPLASTIC"/>
    <property type="match status" value="1"/>
</dbReference>
<dbReference type="Gene3D" id="3.40.50.10860">
    <property type="entry name" value="Leucine Dehydrogenase, chain A, domain 1"/>
    <property type="match status" value="1"/>
</dbReference>
<feature type="domain" description="THIF-type NAD/FAD binding fold" evidence="4">
    <location>
        <begin position="129"/>
        <end position="163"/>
    </location>
</feature>
<dbReference type="AlphaFoldDB" id="A0A176Y7M9"/>
<dbReference type="RefSeq" id="WP_063708417.1">
    <property type="nucleotide sequence ID" value="NZ_LUUB01000120.1"/>
</dbReference>
<dbReference type="OrthoDB" id="7873617at2"/>
<dbReference type="STRING" id="1505087.AYJ54_33340"/>
<feature type="domain" description="Shikimate dehydrogenase substrate binding N-terminal" evidence="5">
    <location>
        <begin position="15"/>
        <end position="97"/>
    </location>
</feature>
<keyword evidence="3" id="KW-0028">Amino-acid biosynthesis</keyword>
<dbReference type="GO" id="GO:0004764">
    <property type="term" value="F:shikimate 3-dehydrogenase (NADP+) activity"/>
    <property type="evidence" value="ECO:0007669"/>
    <property type="project" value="InterPro"/>
</dbReference>
<organism evidence="6 7">
    <name type="scientific">Bradyrhizobium centrolobii</name>
    <dbReference type="NCBI Taxonomy" id="1505087"/>
    <lineage>
        <taxon>Bacteria</taxon>
        <taxon>Pseudomonadati</taxon>
        <taxon>Pseudomonadota</taxon>
        <taxon>Alphaproteobacteria</taxon>
        <taxon>Hyphomicrobiales</taxon>
        <taxon>Nitrobacteraceae</taxon>
        <taxon>Bradyrhizobium</taxon>
    </lineage>
</organism>
<name>A0A176Y7M9_9BRAD</name>
<reference evidence="6 7" key="1">
    <citation type="submission" date="2016-03" db="EMBL/GenBank/DDBJ databases">
        <title>Draft Genome Sequence of the Strain BR 10245 (Bradyrhizobium sp.) isolated from nodules of Centrolobium paraense.</title>
        <authorList>
            <person name="Simoes-Araujo J.L.Sr."/>
            <person name="Barauna A.C."/>
            <person name="Silva K."/>
            <person name="Zilli J.E."/>
        </authorList>
    </citation>
    <scope>NUCLEOTIDE SEQUENCE [LARGE SCALE GENOMIC DNA]</scope>
    <source>
        <strain evidence="6 7">BR 10245</strain>
    </source>
</reference>
<dbReference type="InterPro" id="IPR013708">
    <property type="entry name" value="Shikimate_DH-bd_N"/>
</dbReference>
<dbReference type="InterPro" id="IPR036291">
    <property type="entry name" value="NAD(P)-bd_dom_sf"/>
</dbReference>
<dbReference type="InterPro" id="IPR046346">
    <property type="entry name" value="Aminoacid_DH-like_N_sf"/>
</dbReference>
<dbReference type="Pfam" id="PF08501">
    <property type="entry name" value="Shikimate_dh_N"/>
    <property type="match status" value="1"/>
</dbReference>
<protein>
    <submittedName>
        <fullName evidence="6">Shikimate dehydrogenase</fullName>
    </submittedName>
</protein>
<accession>A0A176Y7M9</accession>
<dbReference type="GO" id="GO:0009073">
    <property type="term" value="P:aromatic amino acid family biosynthetic process"/>
    <property type="evidence" value="ECO:0007669"/>
    <property type="project" value="UniProtKB-KW"/>
</dbReference>
<dbReference type="SUPFAM" id="SSF51735">
    <property type="entry name" value="NAD(P)-binding Rossmann-fold domains"/>
    <property type="match status" value="1"/>
</dbReference>
<dbReference type="InterPro" id="IPR000594">
    <property type="entry name" value="ThiF_NAD_FAD-bd"/>
</dbReference>
<comment type="caution">
    <text evidence="6">The sequence shown here is derived from an EMBL/GenBank/DDBJ whole genome shotgun (WGS) entry which is preliminary data.</text>
</comment>
<dbReference type="GO" id="GO:0050661">
    <property type="term" value="F:NADP binding"/>
    <property type="evidence" value="ECO:0007669"/>
    <property type="project" value="TreeGrafter"/>
</dbReference>
<dbReference type="SUPFAM" id="SSF53223">
    <property type="entry name" value="Aminoacid dehydrogenase-like, N-terminal domain"/>
    <property type="match status" value="1"/>
</dbReference>
<evidence type="ECO:0000259" key="5">
    <source>
        <dbReference type="Pfam" id="PF08501"/>
    </source>
</evidence>
<proteinExistence type="predicted"/>
<keyword evidence="3" id="KW-0057">Aromatic amino acid biosynthesis</keyword>
<dbReference type="EMBL" id="LUUB01000120">
    <property type="protein sequence ID" value="OAE98941.1"/>
    <property type="molecule type" value="Genomic_DNA"/>
</dbReference>
<dbReference type="Proteomes" id="UP000076959">
    <property type="component" value="Unassembled WGS sequence"/>
</dbReference>
<gene>
    <name evidence="6" type="ORF">AYJ54_33340</name>
</gene>
<evidence type="ECO:0000313" key="7">
    <source>
        <dbReference type="Proteomes" id="UP000076959"/>
    </source>
</evidence>
<evidence type="ECO:0000259" key="4">
    <source>
        <dbReference type="Pfam" id="PF00899"/>
    </source>
</evidence>
<dbReference type="GO" id="GO:0019632">
    <property type="term" value="P:shikimate metabolic process"/>
    <property type="evidence" value="ECO:0007669"/>
    <property type="project" value="TreeGrafter"/>
</dbReference>
<keyword evidence="2" id="KW-0560">Oxidoreductase</keyword>
<comment type="pathway">
    <text evidence="1">Metabolic intermediate biosynthesis; chorismate biosynthesis; chorismate from D-erythrose 4-phosphate and phosphoenolpyruvate: step 4/7.</text>
</comment>
<evidence type="ECO:0000256" key="2">
    <source>
        <dbReference type="ARBA" id="ARBA00023002"/>
    </source>
</evidence>
<dbReference type="InterPro" id="IPR022893">
    <property type="entry name" value="Shikimate_DH_fam"/>
</dbReference>
<sequence length="269" mass="27996">MISLNLTGATRLNIIVGDPIAQVKSPGGVTKAFVDRGYDGILVPVQVDSAHLNGLLTAATEIRNLDGIIVTVPHKFACFEFCASSTERSRLLGSVNIMRRRPEGGWDGDIVDGLGFVGAVLANGGDPTRKRALLVGAGGAGSAIAMALVEAGVRSLAIHDNDVARRDQLIAKLTTLRRAEIHAGSADPSNFDLVANATPLGMKAGDPLPVDVSKLKPGTFVGCVITSPAVSPLVEAARLLGCPTSTGTDMYNALQSSMIDFLLVRDGSR</sequence>
<keyword evidence="7" id="KW-1185">Reference proteome</keyword>
<dbReference type="GO" id="GO:0009423">
    <property type="term" value="P:chorismate biosynthetic process"/>
    <property type="evidence" value="ECO:0007669"/>
    <property type="project" value="TreeGrafter"/>
</dbReference>